<feature type="transmembrane region" description="Helical" evidence="6">
    <location>
        <begin position="156"/>
        <end position="176"/>
    </location>
</feature>
<feature type="transmembrane region" description="Helical" evidence="6">
    <location>
        <begin position="291"/>
        <end position="310"/>
    </location>
</feature>
<comment type="caution">
    <text evidence="8">The sequence shown here is derived from an EMBL/GenBank/DDBJ whole genome shotgun (WGS) entry which is preliminary data.</text>
</comment>
<comment type="similarity">
    <text evidence="2">Belongs to the amino acid/polyamine transporter 2 family.</text>
</comment>
<dbReference type="PANTHER" id="PTHR22950:SF697">
    <property type="entry name" value="AMINO ACID TRANSPORTER (EUROFUNG)"/>
    <property type="match status" value="1"/>
</dbReference>
<keyword evidence="9" id="KW-1185">Reference proteome</keyword>
<dbReference type="PANTHER" id="PTHR22950">
    <property type="entry name" value="AMINO ACID TRANSPORTER"/>
    <property type="match status" value="1"/>
</dbReference>
<keyword evidence="3 6" id="KW-0812">Transmembrane</keyword>
<evidence type="ECO:0000256" key="1">
    <source>
        <dbReference type="ARBA" id="ARBA00004141"/>
    </source>
</evidence>
<sequence>MTEEKTFEINTAVSPSESLPDSAFGTVIVDAKMKLRYSQQAAIFLLKMTFAAGVLSIPSALYSLGAVAVAIFILFWGVLNTYMAYIQRQYKMTHPSVHTVADAAYIATLDLSNWSKKTAFIIRELTDILYIITWILCAGVSTLGLSVALNAVSKHATCSVVFGFVAYIVIASVASVRKIQHLGWVTWVGFGSMVTAILIVVIDFFKSVYVCMTWITTSYLTLALTVYAYSGKWVASPALGSAGPTIKIIAYAIATPRLIAGAMIYVHVAAKSLFVRALRGTHHLTENTKTHWAVWLTCTYGVGLAGWILAEAIPFFSSLVSLIGALGFGPLGICLPAVLWFSLHKDLDKSTWAGRSAWLANHFLFLVGLLVTVGGTYVIFVNINNLFNAGEVGSAFQCADNSGTVASS</sequence>
<feature type="transmembrane region" description="Helical" evidence="6">
    <location>
        <begin position="182"/>
        <end position="201"/>
    </location>
</feature>
<dbReference type="AlphaFoldDB" id="A0AAV9JW63"/>
<proteinExistence type="inferred from homology"/>
<evidence type="ECO:0000313" key="9">
    <source>
        <dbReference type="Proteomes" id="UP001324427"/>
    </source>
</evidence>
<dbReference type="InterPro" id="IPR013057">
    <property type="entry name" value="AA_transpt_TM"/>
</dbReference>
<protein>
    <recommendedName>
        <fullName evidence="7">Amino acid transporter transmembrane domain-containing protein</fullName>
    </recommendedName>
</protein>
<evidence type="ECO:0000256" key="3">
    <source>
        <dbReference type="ARBA" id="ARBA00022692"/>
    </source>
</evidence>
<organism evidence="8 9">
    <name type="scientific">Oleoguttula mirabilis</name>
    <dbReference type="NCBI Taxonomy" id="1507867"/>
    <lineage>
        <taxon>Eukaryota</taxon>
        <taxon>Fungi</taxon>
        <taxon>Dikarya</taxon>
        <taxon>Ascomycota</taxon>
        <taxon>Pezizomycotina</taxon>
        <taxon>Dothideomycetes</taxon>
        <taxon>Dothideomycetidae</taxon>
        <taxon>Mycosphaerellales</taxon>
        <taxon>Teratosphaeriaceae</taxon>
        <taxon>Oleoguttula</taxon>
    </lineage>
</organism>
<feature type="transmembrane region" description="Helical" evidence="6">
    <location>
        <begin position="248"/>
        <end position="270"/>
    </location>
</feature>
<evidence type="ECO:0000313" key="8">
    <source>
        <dbReference type="EMBL" id="KAK4549995.1"/>
    </source>
</evidence>
<evidence type="ECO:0000256" key="6">
    <source>
        <dbReference type="SAM" id="Phobius"/>
    </source>
</evidence>
<keyword evidence="4 6" id="KW-1133">Transmembrane helix</keyword>
<feature type="transmembrane region" description="Helical" evidence="6">
    <location>
        <begin position="128"/>
        <end position="149"/>
    </location>
</feature>
<evidence type="ECO:0000259" key="7">
    <source>
        <dbReference type="Pfam" id="PF01490"/>
    </source>
</evidence>
<feature type="transmembrane region" description="Helical" evidence="6">
    <location>
        <begin position="41"/>
        <end position="61"/>
    </location>
</feature>
<dbReference type="EMBL" id="JAVFHQ010000002">
    <property type="protein sequence ID" value="KAK4549995.1"/>
    <property type="molecule type" value="Genomic_DNA"/>
</dbReference>
<accession>A0AAV9JW63</accession>
<reference evidence="8 9" key="1">
    <citation type="submission" date="2021-11" db="EMBL/GenBank/DDBJ databases">
        <title>Black yeast isolated from Biological Soil Crust.</title>
        <authorList>
            <person name="Kurbessoian T."/>
        </authorList>
    </citation>
    <scope>NUCLEOTIDE SEQUENCE [LARGE SCALE GENOMIC DNA]</scope>
    <source>
        <strain evidence="8 9">CCFEE 5522</strain>
    </source>
</reference>
<feature type="transmembrane region" description="Helical" evidence="6">
    <location>
        <begin position="67"/>
        <end position="85"/>
    </location>
</feature>
<feature type="transmembrane region" description="Helical" evidence="6">
    <location>
        <begin position="363"/>
        <end position="383"/>
    </location>
</feature>
<evidence type="ECO:0000256" key="5">
    <source>
        <dbReference type="ARBA" id="ARBA00023136"/>
    </source>
</evidence>
<dbReference type="Pfam" id="PF01490">
    <property type="entry name" value="Aa_trans"/>
    <property type="match status" value="1"/>
</dbReference>
<keyword evidence="5 6" id="KW-0472">Membrane</keyword>
<comment type="subcellular location">
    <subcellularLocation>
        <location evidence="1">Membrane</location>
        <topology evidence="1">Multi-pass membrane protein</topology>
    </subcellularLocation>
</comment>
<evidence type="ECO:0000256" key="4">
    <source>
        <dbReference type="ARBA" id="ARBA00022989"/>
    </source>
</evidence>
<name>A0AAV9JW63_9PEZI</name>
<gene>
    <name evidence="8" type="ORF">LTR36_002962</name>
</gene>
<dbReference type="GO" id="GO:0016020">
    <property type="term" value="C:membrane"/>
    <property type="evidence" value="ECO:0007669"/>
    <property type="project" value="UniProtKB-SubCell"/>
</dbReference>
<dbReference type="Proteomes" id="UP001324427">
    <property type="component" value="Unassembled WGS sequence"/>
</dbReference>
<evidence type="ECO:0000256" key="2">
    <source>
        <dbReference type="ARBA" id="ARBA00008066"/>
    </source>
</evidence>
<feature type="transmembrane region" description="Helical" evidence="6">
    <location>
        <begin position="316"/>
        <end position="343"/>
    </location>
</feature>
<dbReference type="GO" id="GO:0015179">
    <property type="term" value="F:L-amino acid transmembrane transporter activity"/>
    <property type="evidence" value="ECO:0007669"/>
    <property type="project" value="TreeGrafter"/>
</dbReference>
<feature type="domain" description="Amino acid transporter transmembrane" evidence="7">
    <location>
        <begin position="205"/>
        <end position="380"/>
    </location>
</feature>